<dbReference type="Proteomes" id="UP001474181">
    <property type="component" value="Unassembled WGS sequence"/>
</dbReference>
<feature type="compositionally biased region" description="Polar residues" evidence="1">
    <location>
        <begin position="1"/>
        <end position="17"/>
    </location>
</feature>
<dbReference type="RefSeq" id="WP_350792503.1">
    <property type="nucleotide sequence ID" value="NZ_JBEPEK010000926.1"/>
</dbReference>
<evidence type="ECO:0000313" key="3">
    <source>
        <dbReference type="Proteomes" id="UP001474181"/>
    </source>
</evidence>
<feature type="region of interest" description="Disordered" evidence="1">
    <location>
        <begin position="1"/>
        <end position="29"/>
    </location>
</feature>
<keyword evidence="3" id="KW-1185">Reference proteome</keyword>
<gene>
    <name evidence="2" type="ORF">ABT404_51615</name>
</gene>
<protein>
    <submittedName>
        <fullName evidence="2">LmbU family transcriptional regulator</fullName>
    </submittedName>
</protein>
<dbReference type="NCBIfam" id="NF038070">
    <property type="entry name" value="LmbU_fam_TF"/>
    <property type="match status" value="1"/>
</dbReference>
<evidence type="ECO:0000313" key="2">
    <source>
        <dbReference type="EMBL" id="MER7187819.1"/>
    </source>
</evidence>
<reference evidence="2 3" key="1">
    <citation type="submission" date="2024-06" db="EMBL/GenBank/DDBJ databases">
        <title>The Natural Products Discovery Center: Release of the First 8490 Sequenced Strains for Exploring Actinobacteria Biosynthetic Diversity.</title>
        <authorList>
            <person name="Kalkreuter E."/>
            <person name="Kautsar S.A."/>
            <person name="Yang D."/>
            <person name="Bader C.D."/>
            <person name="Teijaro C.N."/>
            <person name="Fluegel L."/>
            <person name="Davis C.M."/>
            <person name="Simpson J.R."/>
            <person name="Lauterbach L."/>
            <person name="Steele A.D."/>
            <person name="Gui C."/>
            <person name="Meng S."/>
            <person name="Li G."/>
            <person name="Viehrig K."/>
            <person name="Ye F."/>
            <person name="Su P."/>
            <person name="Kiefer A.F."/>
            <person name="Nichols A."/>
            <person name="Cepeda A.J."/>
            <person name="Yan W."/>
            <person name="Fan B."/>
            <person name="Jiang Y."/>
            <person name="Adhikari A."/>
            <person name="Zheng C.-J."/>
            <person name="Schuster L."/>
            <person name="Cowan T.M."/>
            <person name="Smanski M.J."/>
            <person name="Chevrette M.G."/>
            <person name="De Carvalho L.P.S."/>
            <person name="Shen B."/>
        </authorList>
    </citation>
    <scope>NUCLEOTIDE SEQUENCE [LARGE SCALE GENOMIC DNA]</scope>
    <source>
        <strain evidence="2 3">NPDC000234</strain>
    </source>
</reference>
<dbReference type="InterPro" id="IPR049735">
    <property type="entry name" value="NovE/LmbU-like"/>
</dbReference>
<proteinExistence type="predicted"/>
<name>A0ABV1XFJ3_9ACTN</name>
<dbReference type="EMBL" id="JBEPEK010000926">
    <property type="protein sequence ID" value="MER7187819.1"/>
    <property type="molecule type" value="Genomic_DNA"/>
</dbReference>
<evidence type="ECO:0000256" key="1">
    <source>
        <dbReference type="SAM" id="MobiDB-lite"/>
    </source>
</evidence>
<sequence>MQQSVDTSAQDSRSSRTGAPLRRPKADGTQRRDILTTRVGLKIPAALTFERWQHVGSQISRIVDSSSWCLGDWLVYGQQEFSDRYLRAIEACGLDYQTLRNYAWVARKFELHRRRETLSFQHHAEVSSLPPCEQDKWLDLAEEFNWSRNELRRNIRAHRQRDSTGGPSEDYLPKLAVPAERVQQWRRAAEVSGDKFEQWVLQALDQAALASLHVTEGARV</sequence>
<organism evidence="2 3">
    <name type="scientific">Streptomyces hyaluromycini</name>
    <dbReference type="NCBI Taxonomy" id="1377993"/>
    <lineage>
        <taxon>Bacteria</taxon>
        <taxon>Bacillati</taxon>
        <taxon>Actinomycetota</taxon>
        <taxon>Actinomycetes</taxon>
        <taxon>Kitasatosporales</taxon>
        <taxon>Streptomycetaceae</taxon>
        <taxon>Streptomyces</taxon>
    </lineage>
</organism>
<accession>A0ABV1XFJ3</accession>
<comment type="caution">
    <text evidence="2">The sequence shown here is derived from an EMBL/GenBank/DDBJ whole genome shotgun (WGS) entry which is preliminary data.</text>
</comment>